<proteinExistence type="predicted"/>
<gene>
    <name evidence="2" type="ORF">GCM10022247_05320</name>
</gene>
<accession>A0ABP7QYN9</accession>
<organism evidence="2 3">
    <name type="scientific">Allokutzneria multivorans</name>
    <dbReference type="NCBI Taxonomy" id="1142134"/>
    <lineage>
        <taxon>Bacteria</taxon>
        <taxon>Bacillati</taxon>
        <taxon>Actinomycetota</taxon>
        <taxon>Actinomycetes</taxon>
        <taxon>Pseudonocardiales</taxon>
        <taxon>Pseudonocardiaceae</taxon>
        <taxon>Allokutzneria</taxon>
    </lineage>
</organism>
<protein>
    <submittedName>
        <fullName evidence="2">Uncharacterized protein</fullName>
    </submittedName>
</protein>
<reference evidence="3" key="1">
    <citation type="journal article" date="2019" name="Int. J. Syst. Evol. Microbiol.">
        <title>The Global Catalogue of Microorganisms (GCM) 10K type strain sequencing project: providing services to taxonomists for standard genome sequencing and annotation.</title>
        <authorList>
            <consortium name="The Broad Institute Genomics Platform"/>
            <consortium name="The Broad Institute Genome Sequencing Center for Infectious Disease"/>
            <person name="Wu L."/>
            <person name="Ma J."/>
        </authorList>
    </citation>
    <scope>NUCLEOTIDE SEQUENCE [LARGE SCALE GENOMIC DNA]</scope>
    <source>
        <strain evidence="3">JCM 17342</strain>
    </source>
</reference>
<keyword evidence="3" id="KW-1185">Reference proteome</keyword>
<dbReference type="Proteomes" id="UP001501747">
    <property type="component" value="Unassembled WGS sequence"/>
</dbReference>
<dbReference type="EMBL" id="BAABAL010000004">
    <property type="protein sequence ID" value="GAA3989654.1"/>
    <property type="molecule type" value="Genomic_DNA"/>
</dbReference>
<evidence type="ECO:0000256" key="1">
    <source>
        <dbReference type="SAM" id="MobiDB-lite"/>
    </source>
</evidence>
<evidence type="ECO:0000313" key="3">
    <source>
        <dbReference type="Proteomes" id="UP001501747"/>
    </source>
</evidence>
<evidence type="ECO:0000313" key="2">
    <source>
        <dbReference type="EMBL" id="GAA3989654.1"/>
    </source>
</evidence>
<sequence length="89" mass="9507">MSGRKHLMGRGSVNLSHPSIGRSETADGKKHRKDGTSQLDAHRRGALACPVCRQRRRWSMSAISSSFAESFPASALDMNAANSARAAPG</sequence>
<feature type="region of interest" description="Disordered" evidence="1">
    <location>
        <begin position="1"/>
        <end position="45"/>
    </location>
</feature>
<name>A0ABP7QYN9_9PSEU</name>
<comment type="caution">
    <text evidence="2">The sequence shown here is derived from an EMBL/GenBank/DDBJ whole genome shotgun (WGS) entry which is preliminary data.</text>
</comment>